<keyword evidence="2" id="KW-1185">Reference proteome</keyword>
<dbReference type="EMBL" id="AYKW01000034">
    <property type="protein sequence ID" value="PIL27406.1"/>
    <property type="molecule type" value="Genomic_DNA"/>
</dbReference>
<gene>
    <name evidence="1" type="ORF">GSI_10554</name>
</gene>
<proteinExistence type="predicted"/>
<reference evidence="1 2" key="1">
    <citation type="journal article" date="2015" name="Sci. Rep.">
        <title>Chromosome-level genome map provides insights into diverse defense mechanisms in the medicinal fungus Ganoderma sinense.</title>
        <authorList>
            <person name="Zhu Y."/>
            <person name="Xu J."/>
            <person name="Sun C."/>
            <person name="Zhou S."/>
            <person name="Xu H."/>
            <person name="Nelson D.R."/>
            <person name="Qian J."/>
            <person name="Song J."/>
            <person name="Luo H."/>
            <person name="Xiang L."/>
            <person name="Li Y."/>
            <person name="Xu Z."/>
            <person name="Ji A."/>
            <person name="Wang L."/>
            <person name="Lu S."/>
            <person name="Hayward A."/>
            <person name="Sun W."/>
            <person name="Li X."/>
            <person name="Schwartz D.C."/>
            <person name="Wang Y."/>
            <person name="Chen S."/>
        </authorList>
    </citation>
    <scope>NUCLEOTIDE SEQUENCE [LARGE SCALE GENOMIC DNA]</scope>
    <source>
        <strain evidence="1 2">ZZ0214-1</strain>
    </source>
</reference>
<protein>
    <submittedName>
        <fullName evidence="1">Uncharacterized protein</fullName>
    </submittedName>
</protein>
<dbReference type="InterPro" id="IPR008928">
    <property type="entry name" value="6-hairpin_glycosidase_sf"/>
</dbReference>
<dbReference type="InterPro" id="IPR012341">
    <property type="entry name" value="6hp_glycosidase-like_sf"/>
</dbReference>
<dbReference type="Gene3D" id="1.50.10.10">
    <property type="match status" value="1"/>
</dbReference>
<evidence type="ECO:0000313" key="2">
    <source>
        <dbReference type="Proteomes" id="UP000230002"/>
    </source>
</evidence>
<dbReference type="GO" id="GO:0005975">
    <property type="term" value="P:carbohydrate metabolic process"/>
    <property type="evidence" value="ECO:0007669"/>
    <property type="project" value="InterPro"/>
</dbReference>
<comment type="caution">
    <text evidence="1">The sequence shown here is derived from an EMBL/GenBank/DDBJ whole genome shotgun (WGS) entry which is preliminary data.</text>
</comment>
<evidence type="ECO:0000313" key="1">
    <source>
        <dbReference type="EMBL" id="PIL27406.1"/>
    </source>
</evidence>
<dbReference type="Proteomes" id="UP000230002">
    <property type="component" value="Unassembled WGS sequence"/>
</dbReference>
<organism evidence="1 2">
    <name type="scientific">Ganoderma sinense ZZ0214-1</name>
    <dbReference type="NCBI Taxonomy" id="1077348"/>
    <lineage>
        <taxon>Eukaryota</taxon>
        <taxon>Fungi</taxon>
        <taxon>Dikarya</taxon>
        <taxon>Basidiomycota</taxon>
        <taxon>Agaricomycotina</taxon>
        <taxon>Agaricomycetes</taxon>
        <taxon>Polyporales</taxon>
        <taxon>Polyporaceae</taxon>
        <taxon>Ganoderma</taxon>
    </lineage>
</organism>
<dbReference type="AlphaFoldDB" id="A0A2G8S0V9"/>
<dbReference type="OrthoDB" id="3534988at2759"/>
<dbReference type="SUPFAM" id="SSF48208">
    <property type="entry name" value="Six-hairpin glycosidases"/>
    <property type="match status" value="1"/>
</dbReference>
<dbReference type="GO" id="GO:0003824">
    <property type="term" value="F:catalytic activity"/>
    <property type="evidence" value="ECO:0007669"/>
    <property type="project" value="UniProtKB-ARBA"/>
</dbReference>
<sequence>MEMFFWHSAHWALWNNWDLLDRASGSYARFLQTSIQRAQVQENYTAGARWSKMTDPSGRSAPGEINELLIWQQPHPLVFAEYEYRAARSRATLEKWRDIVRVTADWMAVYAKRNESTGFFDLGPPMYVVSEDTSPNATRNPAFELAYWRFGLEHASTWMERLEEDVPKKWSEVREHLAPLPIENGLYAVYEGIPSDFWDTPTYTNDHPALVGLYGWLPQTANVSLDLAKATAEKVWRSWNISNCWGWDFPMLAMSAARNGDAEKAVEWLLHPLFQFDDAGMPVGGVRVPTPYFPGSGALLYAVAMMAGGWDGSNGTAPGFPSQGWEIREEGISKAM</sequence>
<dbReference type="STRING" id="1077348.A0A2G8S0V9"/>
<accession>A0A2G8S0V9</accession>
<name>A0A2G8S0V9_9APHY</name>